<keyword evidence="2" id="KW-1185">Reference proteome</keyword>
<comment type="caution">
    <text evidence="1">The sequence shown here is derived from an EMBL/GenBank/DDBJ whole genome shotgun (WGS) entry which is preliminary data.</text>
</comment>
<evidence type="ECO:0000313" key="1">
    <source>
        <dbReference type="EMBL" id="MCG2616275.1"/>
    </source>
</evidence>
<name>A0ABS9KVD8_9BACT</name>
<gene>
    <name evidence="1" type="ORF">LZZ85_18395</name>
</gene>
<organism evidence="1 2">
    <name type="scientific">Terrimonas ginsenosidimutans</name>
    <dbReference type="NCBI Taxonomy" id="2908004"/>
    <lineage>
        <taxon>Bacteria</taxon>
        <taxon>Pseudomonadati</taxon>
        <taxon>Bacteroidota</taxon>
        <taxon>Chitinophagia</taxon>
        <taxon>Chitinophagales</taxon>
        <taxon>Chitinophagaceae</taxon>
        <taxon>Terrimonas</taxon>
    </lineage>
</organism>
<dbReference type="EMBL" id="JAKLTR010000012">
    <property type="protein sequence ID" value="MCG2616275.1"/>
    <property type="molecule type" value="Genomic_DNA"/>
</dbReference>
<evidence type="ECO:0000313" key="2">
    <source>
        <dbReference type="Proteomes" id="UP001165367"/>
    </source>
</evidence>
<dbReference type="SUPFAM" id="SSF52402">
    <property type="entry name" value="Adenine nucleotide alpha hydrolases-like"/>
    <property type="match status" value="1"/>
</dbReference>
<proteinExistence type="predicted"/>
<dbReference type="Proteomes" id="UP001165367">
    <property type="component" value="Unassembled WGS sequence"/>
</dbReference>
<dbReference type="Gene3D" id="3.40.50.12370">
    <property type="match status" value="1"/>
</dbReference>
<accession>A0ABS9KVD8</accession>
<sequence length="275" mass="31632">MKKILLAFDGTHYSQAALEFAYLIHQKDHIFLTGAFLPQVDYSSLWSYATTEREGRVVAPLLEDSTAEEVQQNILRFTDYCQQRGIPCKTHTTYLDFAMPELKKESRFADLLIVSSQEFYKQAGSEVSNYYLKEILHELECPLIVIPEKSIAPSTNILAYDGSASSMYAIKQFAYLFPAWANNPTTIVYATPQAGREWPYDTEIREFIESHFKNVNWQRLVIPNRNFFSSWLMENNDAILVSGSFGRSGLSMLFRKSFIAEAINEHYMPVFIAHQ</sequence>
<protein>
    <submittedName>
        <fullName evidence="1">Universal stress protein</fullName>
    </submittedName>
</protein>
<dbReference type="RefSeq" id="WP_237874810.1">
    <property type="nucleotide sequence ID" value="NZ_JAKLTR010000012.1"/>
</dbReference>
<reference evidence="1" key="1">
    <citation type="submission" date="2022-01" db="EMBL/GenBank/DDBJ databases">
        <authorList>
            <person name="Jo J.-H."/>
            <person name="Im W.-T."/>
        </authorList>
    </citation>
    <scope>NUCLEOTIDE SEQUENCE</scope>
    <source>
        <strain evidence="1">NA20</strain>
    </source>
</reference>